<protein>
    <submittedName>
        <fullName evidence="1">Uncharacterized protein</fullName>
    </submittedName>
</protein>
<reference evidence="4" key="4">
    <citation type="journal article" date="2019" name="Viruses">
        <title>Identification of Loci Associated with Enhanced Virulence in Spodoptera litura Nucleopolyhedrovirus Isolates Using Deep Sequencing.</title>
        <authorList>
            <person name="Zwart M.P."/>
            <person name="Ali G."/>
            <person name="Strien E.A.V."/>
            <person name="Schijlen E.G.W.M."/>
            <person name="Wang M."/>
            <person name="Werf W.V."/>
            <person name="Vlak J.M."/>
        </authorList>
    </citation>
    <scope>NUCLEOTIDE SEQUENCE</scope>
    <source>
        <strain evidence="4">G2</strain>
    </source>
</reference>
<dbReference type="Proteomes" id="UP000202667">
    <property type="component" value="Segment"/>
</dbReference>
<keyword evidence="5" id="KW-1185">Reference proteome</keyword>
<dbReference type="EMBL" id="MN342245">
    <property type="protein sequence ID" value="QHN73891.1"/>
    <property type="molecule type" value="Genomic_DNA"/>
</dbReference>
<evidence type="ECO:0000313" key="1">
    <source>
        <dbReference type="EMBL" id="AAG02377.1"/>
    </source>
</evidence>
<evidence type="ECO:0000313" key="5">
    <source>
        <dbReference type="Proteomes" id="UP000202667"/>
    </source>
</evidence>
<name>Q9EN65_NPVST</name>
<organismHost>
    <name type="scientific">Lepidoptera</name>
    <name type="common">moths &amp; butterflies</name>
    <dbReference type="NCBI Taxonomy" id="7088"/>
</organismHost>
<dbReference type="EMBL" id="EU374636">
    <property type="protein sequence ID" value="ABY84882.1"/>
    <property type="molecule type" value="Genomic_DNA"/>
</dbReference>
<dbReference type="RefSeq" id="NP_258309.1">
    <property type="nucleotide sequence ID" value="NC_003102.1"/>
</dbReference>
<dbReference type="EMBL" id="AF325155">
    <property type="protein sequence ID" value="AAL01825.1"/>
    <property type="molecule type" value="Genomic_DNA"/>
</dbReference>
<organism evidence="1">
    <name type="scientific">Spodoptera litura multicapsid nucleopolyhedrovirus</name>
    <name type="common">SpltMNPV</name>
    <dbReference type="NCBI Taxonomy" id="46242"/>
    <lineage>
        <taxon>Viruses</taxon>
        <taxon>Viruses incertae sedis</taxon>
        <taxon>Naldaviricetes</taxon>
        <taxon>Lefavirales</taxon>
        <taxon>Baculoviridae</taxon>
        <taxon>Alphabaculovirus</taxon>
        <taxon>Alphabaculovirus spliturae</taxon>
    </lineage>
</organism>
<dbReference type="EMBL" id="AF246707">
    <property type="protein sequence ID" value="AAG02377.1"/>
    <property type="molecule type" value="Genomic_DNA"/>
</dbReference>
<reference evidence="3" key="3">
    <citation type="submission" date="2008-01" db="EMBL/GenBank/DDBJ databases">
        <title>Gentic differences of some genes among Spodopera litura nuclear polyhedrosis virus isolates.</title>
        <authorList>
            <person name="Liu Y.H."/>
            <person name="Wang L.H."/>
            <person name="Fang J.C."/>
        </authorList>
    </citation>
    <scope>NUCLEOTIDE SEQUENCE</scope>
    <source>
        <strain evidence="3">Ogasawara</strain>
    </source>
</reference>
<evidence type="ECO:0000313" key="2">
    <source>
        <dbReference type="EMBL" id="AAL01825.1"/>
    </source>
</evidence>
<dbReference type="KEGG" id="vg:922123"/>
<gene>
    <name evidence="4" type="primary">ORF41</name>
</gene>
<evidence type="ECO:0000313" key="4">
    <source>
        <dbReference type="EMBL" id="QHN73891.1"/>
    </source>
</evidence>
<proteinExistence type="predicted"/>
<evidence type="ECO:0000313" key="3">
    <source>
        <dbReference type="EMBL" id="ABY84882.1"/>
    </source>
</evidence>
<reference evidence="1" key="1">
    <citation type="submission" date="2000-03" db="EMBL/GenBank/DDBJ databases">
        <title>Localization, cloning and sequence analysis of the chitinase gene of Spodoptera litura nucleopolyhedrovirus.</title>
        <authorList>
            <person name="Hu G."/>
            <person name="Pang Y."/>
            <person name="Yang K."/>
            <person name="Li C."/>
        </authorList>
    </citation>
    <scope>NUCLEOTIDE SEQUENCE</scope>
    <source>
        <strain evidence="1">Zhongshan University</strain>
    </source>
</reference>
<reference evidence="2 5" key="2">
    <citation type="journal article" date="2001" name="Virology">
        <title>Sequence analysis of the Spodoptera litura multicapsid nucleopolyhedrovirus genome.</title>
        <authorList>
            <person name="Pang Y."/>
            <person name="Yu J."/>
            <person name="Wang L."/>
            <person name="Hu X."/>
            <person name="Bao W."/>
            <person name="Li G."/>
            <person name="Chen C."/>
            <person name="Han H."/>
            <person name="Hu S."/>
            <person name="Yang H."/>
        </authorList>
    </citation>
    <scope>NUCLEOTIDE SEQUENCE [LARGE SCALE GENOMIC DNA]</scope>
    <source>
        <strain evidence="2 5">G2</strain>
    </source>
</reference>
<accession>Q9EN65</accession>
<sequence>MPLLFLLIQPTSDAAAVTSISKSKFSKISHKIRCMTIRRCKGVKLKYKNKKRIF</sequence>